<dbReference type="GO" id="GO:0009055">
    <property type="term" value="F:electron transfer activity"/>
    <property type="evidence" value="ECO:0007669"/>
    <property type="project" value="InterPro"/>
</dbReference>
<protein>
    <recommendedName>
        <fullName evidence="1">Flavodoxin-like domain-containing protein</fullName>
    </recommendedName>
</protein>
<dbReference type="PROSITE" id="PS00201">
    <property type="entry name" value="FLAVODOXIN"/>
    <property type="match status" value="1"/>
</dbReference>
<proteinExistence type="predicted"/>
<reference evidence="2" key="1">
    <citation type="submission" date="2019-08" db="EMBL/GenBank/DDBJ databases">
        <authorList>
            <person name="Kucharzyk K."/>
            <person name="Murdoch R.W."/>
            <person name="Higgins S."/>
            <person name="Loffler F."/>
        </authorList>
    </citation>
    <scope>NUCLEOTIDE SEQUENCE</scope>
</reference>
<dbReference type="SUPFAM" id="SSF52218">
    <property type="entry name" value="Flavoproteins"/>
    <property type="match status" value="1"/>
</dbReference>
<accession>A0A644X0E2</accession>
<dbReference type="PANTHER" id="PTHR39201:SF1">
    <property type="entry name" value="FLAVODOXIN-LIKE DOMAIN-CONTAINING PROTEIN"/>
    <property type="match status" value="1"/>
</dbReference>
<dbReference type="AlphaFoldDB" id="A0A644X0E2"/>
<dbReference type="InterPro" id="IPR029039">
    <property type="entry name" value="Flavoprotein-like_sf"/>
</dbReference>
<evidence type="ECO:0000313" key="2">
    <source>
        <dbReference type="EMBL" id="MPM09592.1"/>
    </source>
</evidence>
<feature type="domain" description="Flavodoxin-like" evidence="1">
    <location>
        <begin position="6"/>
        <end position="161"/>
    </location>
</feature>
<dbReference type="Gene3D" id="3.40.50.360">
    <property type="match status" value="1"/>
</dbReference>
<sequence>MIKMKTMIVYFSESGNTRTVAKTLSENLNTDLIEIRDLKKRNGVFGKVFSSVDAFRENKTEISPSTIDLSDYGLIYFGTPTWAGNAAPAIITLIDKCDLRGKDIVLFATMNGSGGRSAIERMSEKVQVRGARVVESFTIKTKNKSFEKIEEDSLNIAKLLDLSLYNY</sequence>
<comment type="caution">
    <text evidence="2">The sequence shown here is derived from an EMBL/GenBank/DDBJ whole genome shotgun (WGS) entry which is preliminary data.</text>
</comment>
<evidence type="ECO:0000259" key="1">
    <source>
        <dbReference type="PROSITE" id="PS50902"/>
    </source>
</evidence>
<name>A0A644X0E2_9ZZZZ</name>
<organism evidence="2">
    <name type="scientific">bioreactor metagenome</name>
    <dbReference type="NCBI Taxonomy" id="1076179"/>
    <lineage>
        <taxon>unclassified sequences</taxon>
        <taxon>metagenomes</taxon>
        <taxon>ecological metagenomes</taxon>
    </lineage>
</organism>
<dbReference type="PROSITE" id="PS50902">
    <property type="entry name" value="FLAVODOXIN_LIKE"/>
    <property type="match status" value="1"/>
</dbReference>
<dbReference type="InterPro" id="IPR008254">
    <property type="entry name" value="Flavodoxin/NO_synth"/>
</dbReference>
<dbReference type="EMBL" id="VSSQ01001588">
    <property type="protein sequence ID" value="MPM09592.1"/>
    <property type="molecule type" value="Genomic_DNA"/>
</dbReference>
<gene>
    <name evidence="2" type="ORF">SDC9_55913</name>
</gene>
<dbReference type="Pfam" id="PF12682">
    <property type="entry name" value="Flavodoxin_4"/>
    <property type="match status" value="1"/>
</dbReference>
<dbReference type="InterPro" id="IPR001226">
    <property type="entry name" value="Flavodoxin_CS"/>
</dbReference>
<dbReference type="GO" id="GO:0010181">
    <property type="term" value="F:FMN binding"/>
    <property type="evidence" value="ECO:0007669"/>
    <property type="project" value="InterPro"/>
</dbReference>
<dbReference type="PANTHER" id="PTHR39201">
    <property type="entry name" value="EXPORTED PROTEIN-RELATED"/>
    <property type="match status" value="1"/>
</dbReference>